<gene>
    <name evidence="2" type="ORF">SKC37_07115</name>
</gene>
<organism evidence="2 3">
    <name type="scientific">Aquirufa esocilacus</name>
    <dbReference type="NCBI Taxonomy" id="3096513"/>
    <lineage>
        <taxon>Bacteria</taxon>
        <taxon>Pseudomonadati</taxon>
        <taxon>Bacteroidota</taxon>
        <taxon>Cytophagia</taxon>
        <taxon>Cytophagales</taxon>
        <taxon>Flectobacillaceae</taxon>
        <taxon>Aquirufa</taxon>
    </lineage>
</organism>
<accession>A0ABW6DL00</accession>
<feature type="region of interest" description="Disordered" evidence="1">
    <location>
        <begin position="1"/>
        <end position="31"/>
    </location>
</feature>
<protein>
    <submittedName>
        <fullName evidence="2">Uncharacterized protein</fullName>
    </submittedName>
</protein>
<reference evidence="2 3" key="1">
    <citation type="submission" date="2024-03" db="EMBL/GenBank/DDBJ databases">
        <title>Aquirufa genome sequencing.</title>
        <authorList>
            <person name="Pitt A."/>
            <person name="Hahn M.W."/>
        </authorList>
    </citation>
    <scope>NUCLEOTIDE SEQUENCE [LARGE SCALE GENOMIC DNA]</scope>
    <source>
        <strain evidence="2 3">HETE-83D</strain>
    </source>
</reference>
<dbReference type="EMBL" id="JBBKXX010000002">
    <property type="protein sequence ID" value="MFD3408420.1"/>
    <property type="molecule type" value="Genomic_DNA"/>
</dbReference>
<evidence type="ECO:0000313" key="3">
    <source>
        <dbReference type="Proteomes" id="UP001598019"/>
    </source>
</evidence>
<dbReference type="RefSeq" id="WP_377980812.1">
    <property type="nucleotide sequence ID" value="NZ_JBBKXX010000002.1"/>
</dbReference>
<dbReference type="Proteomes" id="UP001598019">
    <property type="component" value="Unassembled WGS sequence"/>
</dbReference>
<proteinExistence type="predicted"/>
<sequence length="53" mass="5834">MKNSKLAKAGGMLGKQQKSVSDLPHKANVIPKSPFKSNLVKTVNKRVNNPYKL</sequence>
<keyword evidence="3" id="KW-1185">Reference proteome</keyword>
<name>A0ABW6DL00_9BACT</name>
<evidence type="ECO:0000256" key="1">
    <source>
        <dbReference type="SAM" id="MobiDB-lite"/>
    </source>
</evidence>
<comment type="caution">
    <text evidence="2">The sequence shown here is derived from an EMBL/GenBank/DDBJ whole genome shotgun (WGS) entry which is preliminary data.</text>
</comment>
<evidence type="ECO:0000313" key="2">
    <source>
        <dbReference type="EMBL" id="MFD3408420.1"/>
    </source>
</evidence>